<feature type="transmembrane region" description="Helical" evidence="1">
    <location>
        <begin position="170"/>
        <end position="189"/>
    </location>
</feature>
<dbReference type="Proteomes" id="UP000004162">
    <property type="component" value="Unassembled WGS sequence"/>
</dbReference>
<dbReference type="OrthoDB" id="5763267at2"/>
<reference evidence="2 3" key="2">
    <citation type="submission" date="2006-07" db="EMBL/GenBank/DDBJ databases">
        <title>Sequencing of the draft genome and assembly of Chlorobium ferroxidans DSM 13031.</title>
        <authorList>
            <consortium name="US DOE Joint Genome Institute (JGI-PGF)"/>
            <person name="Copeland A."/>
            <person name="Lucas S."/>
            <person name="Lapidus A."/>
            <person name="Barry K."/>
            <person name="Glavina del Rio T."/>
            <person name="Dalin E."/>
            <person name="Tice H."/>
            <person name="Bruce D."/>
            <person name="Pitluck S."/>
            <person name="Richardson P."/>
        </authorList>
    </citation>
    <scope>NUCLEOTIDE SEQUENCE [LARGE SCALE GENOMIC DNA]</scope>
    <source>
        <strain evidence="2 3">DSM 13031</strain>
    </source>
</reference>
<keyword evidence="1" id="KW-0472">Membrane</keyword>
<accession>Q0YS42</accession>
<protein>
    <submittedName>
        <fullName evidence="2">Uncharacterized protein</fullName>
    </submittedName>
</protein>
<proteinExistence type="predicted"/>
<keyword evidence="1" id="KW-1133">Transmembrane helix</keyword>
<sequence length="192" mass="22041">MWKSVLVQRTIPLTISYLLLILAAIALDSLLHALNLVWIGRYLGIAGTLSLAFSFIYSVRKKKLIQNGPMKFFLKLHCHSGWIGTLMILVHSGVHFNAIIPWTATTLMMIVTASGHVGQHLLKKVKEEVKAKMQQLGISGDVEENIEQRQYWDTLTVKTLEKWRTVHMPMVSFLIALTLTHILTIFFFWNWR</sequence>
<feature type="transmembrane region" description="Helical" evidence="1">
    <location>
        <begin position="39"/>
        <end position="60"/>
    </location>
</feature>
<dbReference type="EMBL" id="AASE01000007">
    <property type="protein sequence ID" value="EAT59147.1"/>
    <property type="molecule type" value="Genomic_DNA"/>
</dbReference>
<evidence type="ECO:0000256" key="1">
    <source>
        <dbReference type="SAM" id="Phobius"/>
    </source>
</evidence>
<dbReference type="RefSeq" id="WP_006366215.1">
    <property type="nucleotide sequence ID" value="NZ_AASE01000007.1"/>
</dbReference>
<keyword evidence="3" id="KW-1185">Reference proteome</keyword>
<reference evidence="2 3" key="1">
    <citation type="submission" date="2006-07" db="EMBL/GenBank/DDBJ databases">
        <title>Annotation of the draft genome assembly of Chlorobium ferroxidans DSM 13031.</title>
        <authorList>
            <consortium name="US DOE Joint Genome Institute (JGI-ORNL)"/>
            <person name="Larimer F."/>
            <person name="Land M."/>
            <person name="Hauser L."/>
        </authorList>
    </citation>
    <scope>NUCLEOTIDE SEQUENCE [LARGE SCALE GENOMIC DNA]</scope>
    <source>
        <strain evidence="2 3">DSM 13031</strain>
    </source>
</reference>
<feature type="transmembrane region" description="Helical" evidence="1">
    <location>
        <begin position="72"/>
        <end position="93"/>
    </location>
</feature>
<comment type="caution">
    <text evidence="2">The sequence shown here is derived from an EMBL/GenBank/DDBJ whole genome shotgun (WGS) entry which is preliminary data.</text>
</comment>
<name>Q0YS42_9CHLB</name>
<keyword evidence="1" id="KW-0812">Transmembrane</keyword>
<feature type="transmembrane region" description="Helical" evidence="1">
    <location>
        <begin position="12"/>
        <end position="33"/>
    </location>
</feature>
<dbReference type="AlphaFoldDB" id="Q0YS42"/>
<evidence type="ECO:0000313" key="3">
    <source>
        <dbReference type="Proteomes" id="UP000004162"/>
    </source>
</evidence>
<organism evidence="2 3">
    <name type="scientific">Chlorobium ferrooxidans DSM 13031</name>
    <dbReference type="NCBI Taxonomy" id="377431"/>
    <lineage>
        <taxon>Bacteria</taxon>
        <taxon>Pseudomonadati</taxon>
        <taxon>Chlorobiota</taxon>
        <taxon>Chlorobiia</taxon>
        <taxon>Chlorobiales</taxon>
        <taxon>Chlorobiaceae</taxon>
        <taxon>Chlorobium/Pelodictyon group</taxon>
        <taxon>Chlorobium</taxon>
    </lineage>
</organism>
<gene>
    <name evidence="2" type="ORF">CferDRAFT_1154</name>
</gene>
<evidence type="ECO:0000313" key="2">
    <source>
        <dbReference type="EMBL" id="EAT59147.1"/>
    </source>
</evidence>